<dbReference type="KEGG" id="cbr:CBG_26824"/>
<evidence type="ECO:0000256" key="1">
    <source>
        <dbReference type="SAM" id="MobiDB-lite"/>
    </source>
</evidence>
<name>B6IJU3_CAEBR</name>
<dbReference type="EMBL" id="HE601374">
    <property type="protein sequence ID" value="CAS00173.1"/>
    <property type="molecule type" value="Genomic_DNA"/>
</dbReference>
<reference evidence="2 3" key="1">
    <citation type="journal article" date="2003" name="PLoS Biol.">
        <title>The genome sequence of Caenorhabditis briggsae: a platform for comparative genomics.</title>
        <authorList>
            <person name="Stein L.D."/>
            <person name="Bao Z."/>
            <person name="Blasiar D."/>
            <person name="Blumenthal T."/>
            <person name="Brent M.R."/>
            <person name="Chen N."/>
            <person name="Chinwalla A."/>
            <person name="Clarke L."/>
            <person name="Clee C."/>
            <person name="Coghlan A."/>
            <person name="Coulson A."/>
            <person name="D'Eustachio P."/>
            <person name="Fitch D.H."/>
            <person name="Fulton L.A."/>
            <person name="Fulton R.E."/>
            <person name="Griffiths-Jones S."/>
            <person name="Harris T.W."/>
            <person name="Hillier L.W."/>
            <person name="Kamath R."/>
            <person name="Kuwabara P.E."/>
            <person name="Mardis E.R."/>
            <person name="Marra M.A."/>
            <person name="Miner T.L."/>
            <person name="Minx P."/>
            <person name="Mullikin J.C."/>
            <person name="Plumb R.W."/>
            <person name="Rogers J."/>
            <person name="Schein J.E."/>
            <person name="Sohrmann M."/>
            <person name="Spieth J."/>
            <person name="Stajich J.E."/>
            <person name="Wei C."/>
            <person name="Willey D."/>
            <person name="Wilson R.K."/>
            <person name="Durbin R."/>
            <person name="Waterston R.H."/>
        </authorList>
    </citation>
    <scope>NUCLEOTIDE SEQUENCE [LARGE SCALE GENOMIC DNA]</scope>
    <source>
        <strain evidence="2 3">AF16</strain>
    </source>
</reference>
<organism evidence="2 3">
    <name type="scientific">Caenorhabditis briggsae</name>
    <dbReference type="NCBI Taxonomy" id="6238"/>
    <lineage>
        <taxon>Eukaryota</taxon>
        <taxon>Metazoa</taxon>
        <taxon>Ecdysozoa</taxon>
        <taxon>Nematoda</taxon>
        <taxon>Chromadorea</taxon>
        <taxon>Rhabditida</taxon>
        <taxon>Rhabditina</taxon>
        <taxon>Rhabditomorpha</taxon>
        <taxon>Rhabditoidea</taxon>
        <taxon>Rhabditidae</taxon>
        <taxon>Peloderinae</taxon>
        <taxon>Caenorhabditis</taxon>
    </lineage>
</organism>
<dbReference type="InParanoid" id="B6IJU3"/>
<reference evidence="2 3" key="2">
    <citation type="journal article" date="2011" name="PLoS Genet.">
        <title>Caenorhabditis briggsae recombinant inbred line genotypes reveal inter-strain incompatibility and the evolution of recombination.</title>
        <authorList>
            <person name="Ross J.A."/>
            <person name="Koboldt D.C."/>
            <person name="Staisch J.E."/>
            <person name="Chamberlin H.M."/>
            <person name="Gupta B.P."/>
            <person name="Miller R.D."/>
            <person name="Baird S.E."/>
            <person name="Haag E.S."/>
        </authorList>
    </citation>
    <scope>NUCLEOTIDE SEQUENCE [LARGE SCALE GENOMIC DNA]</scope>
    <source>
        <strain evidence="2 3">AF16</strain>
    </source>
</reference>
<dbReference type="WormBase" id="CBG26824">
    <property type="protein sequence ID" value="CBP48714"/>
    <property type="gene ID" value="WBGene00088238"/>
</dbReference>
<evidence type="ECO:0000313" key="3">
    <source>
        <dbReference type="Proteomes" id="UP000008549"/>
    </source>
</evidence>
<dbReference type="RefSeq" id="XP_045099733.1">
    <property type="nucleotide sequence ID" value="XM_045236226.1"/>
</dbReference>
<gene>
    <name evidence="2 4" type="ORF">CBG26824</name>
    <name evidence="2" type="ORF">CBG_26824</name>
</gene>
<feature type="region of interest" description="Disordered" evidence="1">
    <location>
        <begin position="176"/>
        <end position="224"/>
    </location>
</feature>
<dbReference type="HOGENOM" id="CLU_1236020_0_0_1"/>
<feature type="region of interest" description="Disordered" evidence="1">
    <location>
        <begin position="1"/>
        <end position="56"/>
    </location>
</feature>
<accession>B6IJU3</accession>
<feature type="compositionally biased region" description="Basic and acidic residues" evidence="1">
    <location>
        <begin position="1"/>
        <end position="13"/>
    </location>
</feature>
<dbReference type="GeneID" id="68918289"/>
<dbReference type="CTD" id="68918289"/>
<evidence type="ECO:0000313" key="2">
    <source>
        <dbReference type="EMBL" id="CAS00173.1"/>
    </source>
</evidence>
<proteinExistence type="predicted"/>
<sequence>MVKAPECRPKKSENPTTSEAPPTAQASHPPPAEDRQEPEVIAEPQRPIHPNERIRNQPVWEEWVSIALPEPRAPRQNPREREAEHRANAEQAHRENNPVFEYMVNERARREEQLTEENTILMDTVLMLQAMRSRTTIIENDARVPTAPIATDYFRQFAQRNMQRRNEVHDELEFLGINMGKTTPQEEASPTKMAASHKPNGPQKSGNSGIQKKMESRKTKRKRN</sequence>
<protein>
    <submittedName>
        <fullName evidence="2">Protein CBG26824</fullName>
    </submittedName>
</protein>
<keyword evidence="3" id="KW-1185">Reference proteome</keyword>
<dbReference type="Proteomes" id="UP000008549">
    <property type="component" value="Unassembled WGS sequence"/>
</dbReference>
<feature type="compositionally biased region" description="Basic and acidic residues" evidence="1">
    <location>
        <begin position="77"/>
        <end position="91"/>
    </location>
</feature>
<feature type="compositionally biased region" description="Polar residues" evidence="1">
    <location>
        <begin position="14"/>
        <end position="26"/>
    </location>
</feature>
<dbReference type="AlphaFoldDB" id="B6IJU3"/>
<feature type="region of interest" description="Disordered" evidence="1">
    <location>
        <begin position="71"/>
        <end position="91"/>
    </location>
</feature>
<evidence type="ECO:0000313" key="4">
    <source>
        <dbReference type="WormBase" id="CBG26824"/>
    </source>
</evidence>